<dbReference type="AlphaFoldDB" id="V6TCZ6"/>
<gene>
    <name evidence="1" type="ORF">DHA2_150430</name>
</gene>
<feature type="non-terminal residue" evidence="1">
    <location>
        <position position="1"/>
    </location>
</feature>
<sequence length="269" mass="30145">VDEASSVRLLNYHMPECLRTWSIPLTVDQSFVLVAKITTVLELPVLDNRLTDPTVPHSIAEVQLFLRPPATSLEEICNVTTGHIYTVVALFDAQGESLVLQAVMSRIATALTPYLISQRDEYLSVEELFSALQKEHGTSFKIQKENLGTILVAHLPQLANARLRLNMLLEIQQLMDALASLTTSTIVFLQGLAKHMINTLDSGELPLSTHVIKEVEQAREALRTIVDRCRESGVLYTRYGVEKICKIRRSLELLSSEALLGRPLEMREE</sequence>
<organism evidence="1 2">
    <name type="scientific">Giardia intestinalis</name>
    <name type="common">Giardia lamblia</name>
    <dbReference type="NCBI Taxonomy" id="5741"/>
    <lineage>
        <taxon>Eukaryota</taxon>
        <taxon>Metamonada</taxon>
        <taxon>Diplomonadida</taxon>
        <taxon>Hexamitidae</taxon>
        <taxon>Giardiinae</taxon>
        <taxon>Giardia</taxon>
    </lineage>
</organism>
<comment type="caution">
    <text evidence="1">The sequence shown here is derived from an EMBL/GenBank/DDBJ whole genome shotgun (WGS) entry which is preliminary data.</text>
</comment>
<reference evidence="2" key="1">
    <citation type="submission" date="2012-02" db="EMBL/GenBank/DDBJ databases">
        <title>Genome sequencing of Giardia lamblia Genotypes A2 and B isolates (DH and GS) and comparative analysis with the genomes of Genotypes A1 and E (WB and Pig).</title>
        <authorList>
            <person name="Adam R."/>
            <person name="Dahlstrom E."/>
            <person name="Martens C."/>
            <person name="Bruno D."/>
            <person name="Barbian K."/>
            <person name="Porcella S.F."/>
            <person name="Nash T."/>
        </authorList>
    </citation>
    <scope>NUCLEOTIDE SEQUENCE</scope>
    <source>
        <strain evidence="2">DH</strain>
    </source>
</reference>
<dbReference type="VEuPathDB" id="GiardiaDB:GL50581_2994"/>
<name>V6TCZ6_GIAIN</name>
<evidence type="ECO:0000313" key="2">
    <source>
        <dbReference type="Proteomes" id="UP000018320"/>
    </source>
</evidence>
<dbReference type="VEuPathDB" id="GiardiaDB:DHA2_150430"/>
<reference evidence="1 2" key="2">
    <citation type="journal article" date="2013" name="Genome Biol. Evol.">
        <title>Genome sequencing of Giardia lamblia genotypes A2 and B isolates (DH and GS) and comparative analysis with the genomes of genotypes A1 and E (WB and Pig).</title>
        <authorList>
            <person name="Adam R.D."/>
            <person name="Dahlstrom E.W."/>
            <person name="Martens C.A."/>
            <person name="Bruno D.P."/>
            <person name="Barbian K.D."/>
            <person name="Ricklefs S.M."/>
            <person name="Hernandez M.M."/>
            <person name="Narla N.P."/>
            <person name="Patel R.B."/>
            <person name="Porcella S.F."/>
            <person name="Nash T.E."/>
        </authorList>
    </citation>
    <scope>NUCLEOTIDE SEQUENCE [LARGE SCALE GENOMIC DNA]</scope>
    <source>
        <strain evidence="1 2">DH</strain>
    </source>
</reference>
<dbReference type="VEuPathDB" id="GiardiaDB:GL50803_0016414"/>
<accession>V6TCZ6</accession>
<proteinExistence type="predicted"/>
<dbReference type="Proteomes" id="UP000018320">
    <property type="component" value="Unassembled WGS sequence"/>
</dbReference>
<protein>
    <submittedName>
        <fullName evidence="1">Uncharacterized protein</fullName>
    </submittedName>
</protein>
<evidence type="ECO:0000313" key="1">
    <source>
        <dbReference type="EMBL" id="ESU36282.1"/>
    </source>
</evidence>
<dbReference type="VEuPathDB" id="GiardiaDB:QR46_0816"/>
<dbReference type="EMBL" id="AHGT01000051">
    <property type="protein sequence ID" value="ESU36282.1"/>
    <property type="molecule type" value="Genomic_DNA"/>
</dbReference>